<dbReference type="EMBL" id="MT143952">
    <property type="protein sequence ID" value="QJH93167.1"/>
    <property type="molecule type" value="Genomic_DNA"/>
</dbReference>
<reference evidence="2" key="1">
    <citation type="submission" date="2020-03" db="EMBL/GenBank/DDBJ databases">
        <title>The deep terrestrial virosphere.</title>
        <authorList>
            <person name="Holmfeldt K."/>
            <person name="Nilsson E."/>
            <person name="Simone D."/>
            <person name="Lopez-Fernandez M."/>
            <person name="Wu X."/>
            <person name="de Brujin I."/>
            <person name="Lundin D."/>
            <person name="Andersson A."/>
            <person name="Bertilsson S."/>
            <person name="Dopson M."/>
        </authorList>
    </citation>
    <scope>NUCLEOTIDE SEQUENCE</scope>
    <source>
        <strain evidence="1">MM171A01284</strain>
        <strain evidence="2">MM171B03160</strain>
    </source>
</reference>
<sequence>MSKPRLPYKDWEKLDELLGKHGFGGYYDLIECLKDIAGQLGFSNTRIDIASPDEKVDLPQMVSYLRDWASMLSNTPGFHDLADMAAMKLLEASA</sequence>
<evidence type="ECO:0000313" key="1">
    <source>
        <dbReference type="EMBL" id="QJA99143.1"/>
    </source>
</evidence>
<protein>
    <submittedName>
        <fullName evidence="2">Uncharacterized protein</fullName>
    </submittedName>
</protein>
<dbReference type="AlphaFoldDB" id="A0A6M3X6R9"/>
<dbReference type="EMBL" id="MT143631">
    <property type="protein sequence ID" value="QJA99143.1"/>
    <property type="molecule type" value="Genomic_DNA"/>
</dbReference>
<proteinExistence type="predicted"/>
<accession>A0A6M3X6R9</accession>
<name>A0A6M3X6R9_9ZZZZ</name>
<organism evidence="2">
    <name type="scientific">viral metagenome</name>
    <dbReference type="NCBI Taxonomy" id="1070528"/>
    <lineage>
        <taxon>unclassified sequences</taxon>
        <taxon>metagenomes</taxon>
        <taxon>organismal metagenomes</taxon>
    </lineage>
</organism>
<gene>
    <name evidence="1" type="ORF">MM171A01284_0004</name>
    <name evidence="2" type="ORF">MM171B03160_0005</name>
</gene>
<evidence type="ECO:0000313" key="2">
    <source>
        <dbReference type="EMBL" id="QJH93167.1"/>
    </source>
</evidence>